<proteinExistence type="predicted"/>
<reference evidence="1 2" key="1">
    <citation type="submission" date="2024-03" db="EMBL/GenBank/DDBJ databases">
        <authorList>
            <person name="Jo J.-H."/>
        </authorList>
    </citation>
    <scope>NUCLEOTIDE SEQUENCE [LARGE SCALE GENOMIC DNA]</scope>
    <source>
        <strain evidence="1 2">PS1R-30</strain>
    </source>
</reference>
<comment type="caution">
    <text evidence="1">The sequence shown here is derived from an EMBL/GenBank/DDBJ whole genome shotgun (WGS) entry which is preliminary data.</text>
</comment>
<evidence type="ECO:0000313" key="1">
    <source>
        <dbReference type="EMBL" id="MEJ5978604.1"/>
    </source>
</evidence>
<dbReference type="RefSeq" id="WP_339588545.1">
    <property type="nucleotide sequence ID" value="NZ_JBBHJZ010000004.1"/>
</dbReference>
<sequence length="296" mass="32729">MPRVIESADDSTASLPECIDALMARGFEPNDEHSLQHAAGLLRRLGNDRTFLGDLLVAELAQGRGQDEGMASYGPQVVMLSPAGAAPDFFLRANIWPSADEHTMRASGGETFVYGVPHDHNFDFLTLGYFGPGYWSDYYEYDYADVDGWRGEAVDLRFVERTRLAEGKIMHYRAHRDIHAQLAADALSVSINVVHTGAAQGWFDQYRFDLDGKRVTGVLNNGASEAFVRIAVGLGSEEAKDLALRFGRTHPSDRMRLAAWSALASVETDRDAVWRMAENCGSRMIAAEARRERALA</sequence>
<protein>
    <submittedName>
        <fullName evidence="1">Transposase</fullName>
    </submittedName>
</protein>
<accession>A0ABU8S0U4</accession>
<dbReference type="EMBL" id="JBBHJZ010000004">
    <property type="protein sequence ID" value="MEJ5978604.1"/>
    <property type="molecule type" value="Genomic_DNA"/>
</dbReference>
<gene>
    <name evidence="1" type="ORF">WG901_18270</name>
</gene>
<name>A0ABU8S0U4_9SPHN</name>
<organism evidence="1 2">
    <name type="scientific">Novosphingobium anseongense</name>
    <dbReference type="NCBI Taxonomy" id="3133436"/>
    <lineage>
        <taxon>Bacteria</taxon>
        <taxon>Pseudomonadati</taxon>
        <taxon>Pseudomonadota</taxon>
        <taxon>Alphaproteobacteria</taxon>
        <taxon>Sphingomonadales</taxon>
        <taxon>Sphingomonadaceae</taxon>
        <taxon>Novosphingobium</taxon>
    </lineage>
</organism>
<dbReference type="Proteomes" id="UP001361239">
    <property type="component" value="Unassembled WGS sequence"/>
</dbReference>
<keyword evidence="2" id="KW-1185">Reference proteome</keyword>
<evidence type="ECO:0000313" key="2">
    <source>
        <dbReference type="Proteomes" id="UP001361239"/>
    </source>
</evidence>